<dbReference type="EMBL" id="JAPFCC010000001">
    <property type="protein sequence ID" value="MCW7552882.1"/>
    <property type="molecule type" value="Genomic_DNA"/>
</dbReference>
<gene>
    <name evidence="1" type="ORF">NX722_09550</name>
</gene>
<protein>
    <submittedName>
        <fullName evidence="1">DUF4286 family protein</fullName>
    </submittedName>
</protein>
<dbReference type="Proteomes" id="UP001209854">
    <property type="component" value="Unassembled WGS sequence"/>
</dbReference>
<evidence type="ECO:0000313" key="2">
    <source>
        <dbReference type="Proteomes" id="UP001209854"/>
    </source>
</evidence>
<keyword evidence="2" id="KW-1185">Reference proteome</keyword>
<reference evidence="1 2" key="1">
    <citation type="submission" date="2022-10" db="EMBL/GenBank/DDBJ databases">
        <title>High-quality genome sequences of two octocoral-associated bacteria, Endozoicomonas euniceicola EF212 and Endozoicomonas gorgoniicola PS125.</title>
        <authorList>
            <person name="Chiou Y.-J."/>
            <person name="Chen Y.-H."/>
        </authorList>
    </citation>
    <scope>NUCLEOTIDE SEQUENCE [LARGE SCALE GENOMIC DNA]</scope>
    <source>
        <strain evidence="1 2">PS125</strain>
    </source>
</reference>
<proteinExistence type="predicted"/>
<dbReference type="RefSeq" id="WP_262567786.1">
    <property type="nucleotide sequence ID" value="NZ_JAPFCC010000001.1"/>
</dbReference>
<sequence>MLVYEVNCLVNTKMKETFMEWLPNHIREILAIDGFISAETYQMLEDDQLSARENSFGVSIRYYLKGQDTLNNYLDNHAEKLRKDGKDKFGDQLSAYRRVLLKSA</sequence>
<organism evidence="1 2">
    <name type="scientific">Endozoicomonas gorgoniicola</name>
    <dbReference type="NCBI Taxonomy" id="1234144"/>
    <lineage>
        <taxon>Bacteria</taxon>
        <taxon>Pseudomonadati</taxon>
        <taxon>Pseudomonadota</taxon>
        <taxon>Gammaproteobacteria</taxon>
        <taxon>Oceanospirillales</taxon>
        <taxon>Endozoicomonadaceae</taxon>
        <taxon>Endozoicomonas</taxon>
    </lineage>
</organism>
<comment type="caution">
    <text evidence="1">The sequence shown here is derived from an EMBL/GenBank/DDBJ whole genome shotgun (WGS) entry which is preliminary data.</text>
</comment>
<accession>A0ABT3MU29</accession>
<dbReference type="Pfam" id="PF14114">
    <property type="entry name" value="DUF4286"/>
    <property type="match status" value="1"/>
</dbReference>
<name>A0ABT3MU29_9GAMM</name>
<dbReference type="InterPro" id="IPR025563">
    <property type="entry name" value="DUF4286"/>
</dbReference>
<evidence type="ECO:0000313" key="1">
    <source>
        <dbReference type="EMBL" id="MCW7552882.1"/>
    </source>
</evidence>